<evidence type="ECO:0000313" key="4">
    <source>
        <dbReference type="EMBL" id="KAF8770814.1"/>
    </source>
</evidence>
<keyword evidence="2" id="KW-0812">Transmembrane</keyword>
<feature type="transmembrane region" description="Helical" evidence="2">
    <location>
        <begin position="7"/>
        <end position="27"/>
    </location>
</feature>
<name>A0A8T0EGI0_ARGBR</name>
<dbReference type="GO" id="GO:0008289">
    <property type="term" value="F:lipid binding"/>
    <property type="evidence" value="ECO:0007669"/>
    <property type="project" value="InterPro"/>
</dbReference>
<dbReference type="InterPro" id="IPR002913">
    <property type="entry name" value="START_lipid-bd_dom"/>
</dbReference>
<dbReference type="PROSITE" id="PS50848">
    <property type="entry name" value="START"/>
    <property type="match status" value="1"/>
</dbReference>
<keyword evidence="5" id="KW-1185">Reference proteome</keyword>
<evidence type="ECO:0000256" key="2">
    <source>
        <dbReference type="SAM" id="Phobius"/>
    </source>
</evidence>
<keyword evidence="2" id="KW-0472">Membrane</keyword>
<dbReference type="AlphaFoldDB" id="A0A8T0EGI0"/>
<evidence type="ECO:0000259" key="3">
    <source>
        <dbReference type="PROSITE" id="PS50848"/>
    </source>
</evidence>
<dbReference type="InterPro" id="IPR023393">
    <property type="entry name" value="START-like_dom_sf"/>
</dbReference>
<dbReference type="EMBL" id="JABXBU010002228">
    <property type="protein sequence ID" value="KAF8770814.1"/>
    <property type="molecule type" value="Genomic_DNA"/>
</dbReference>
<keyword evidence="2" id="KW-1133">Transmembrane helix</keyword>
<organism evidence="4 5">
    <name type="scientific">Argiope bruennichi</name>
    <name type="common">Wasp spider</name>
    <name type="synonym">Aranea bruennichi</name>
    <dbReference type="NCBI Taxonomy" id="94029"/>
    <lineage>
        <taxon>Eukaryota</taxon>
        <taxon>Metazoa</taxon>
        <taxon>Ecdysozoa</taxon>
        <taxon>Arthropoda</taxon>
        <taxon>Chelicerata</taxon>
        <taxon>Arachnida</taxon>
        <taxon>Araneae</taxon>
        <taxon>Araneomorphae</taxon>
        <taxon>Entelegynae</taxon>
        <taxon>Araneoidea</taxon>
        <taxon>Araneidae</taxon>
        <taxon>Argiope</taxon>
    </lineage>
</organism>
<protein>
    <recommendedName>
        <fullName evidence="3">START domain-containing protein</fullName>
    </recommendedName>
</protein>
<reference evidence="4" key="1">
    <citation type="journal article" date="2020" name="bioRxiv">
        <title>Chromosome-level reference genome of the European wasp spider Argiope bruennichi: a resource for studies on range expansion and evolutionary adaptation.</title>
        <authorList>
            <person name="Sheffer M.M."/>
            <person name="Hoppe A."/>
            <person name="Krehenwinkel H."/>
            <person name="Uhl G."/>
            <person name="Kuss A.W."/>
            <person name="Jensen L."/>
            <person name="Jensen C."/>
            <person name="Gillespie R.G."/>
            <person name="Hoff K.J."/>
            <person name="Prost S."/>
        </authorList>
    </citation>
    <scope>NUCLEOTIDE SEQUENCE</scope>
</reference>
<evidence type="ECO:0000256" key="1">
    <source>
        <dbReference type="SAM" id="MobiDB-lite"/>
    </source>
</evidence>
<dbReference type="Pfam" id="PF01852">
    <property type="entry name" value="START"/>
    <property type="match status" value="1"/>
</dbReference>
<accession>A0A8T0EGI0</accession>
<feature type="domain" description="START" evidence="3">
    <location>
        <begin position="528"/>
        <end position="711"/>
    </location>
</feature>
<comment type="caution">
    <text evidence="4">The sequence shown here is derived from an EMBL/GenBank/DDBJ whole genome shotgun (WGS) entry which is preliminary data.</text>
</comment>
<dbReference type="PANTHER" id="PTHR47117">
    <property type="entry name" value="STAR-RELATED LIPID TRANSFER PROTEIN 9"/>
    <property type="match status" value="1"/>
</dbReference>
<dbReference type="SUPFAM" id="SSF55961">
    <property type="entry name" value="Bet v1-like"/>
    <property type="match status" value="1"/>
</dbReference>
<feature type="compositionally biased region" description="Basic and acidic residues" evidence="1">
    <location>
        <begin position="428"/>
        <end position="439"/>
    </location>
</feature>
<dbReference type="PANTHER" id="PTHR47117:SF8">
    <property type="entry name" value="KINESIN FAMILY MEMBER 16B"/>
    <property type="match status" value="1"/>
</dbReference>
<sequence length="711" mass="80370">MEFFGWDIFVLLISLISATIVGIYIFLTTFLCFRLDCIEAVAVHDIIKVLKRVCPVDFGNKWKLLPLNAGSSRCWTKKAQFPGFQNNVTLYGTACAAACSSVYAFSLIADVTKWGEWEPLPSAQCLLLKPFCDSKLQKDALMQADQVVGIQKGADIQSYIAMYRFMSFTEKTVKWILFWNAKKLEFMFFLIQPAVSKTVDNQCVITHIFGTKPSSYHLATTIAQRMRNIKDFLHLSQIHIVSSKYTSAIPAISTRSVSGKLGLESQPYKVPAKTTAEELQYVFMLVPVIYNLKGIYSRLKGFKLIVKEIDDELVSKKEKEKGPVVAAHPVPAVEAEAPTETLKRSVSDACIKSKKHADFSSSLNLNKLSFKEKSSIIAKAADPRINSVIVEEKFKIDLNSNEETEITNASTDNKKVRSYSEPASSNIEKSKTSSDTDTHTDEDVYVNLHIIHESVSQENVSSMESCSRSDYFCSSTSDFELVDSNQQFLDCRLADFLTQGNYAASELQFEMMQASHFDKSTPEQRGCWGYHSTYKGITVLSKTTAGQFMKVESYLCQVEFPYNAEDIWKCVKNPRFRFIYDETVKTVKIVERISESQKLIHIYHEANAFIKKEGTDFCLLQTERKEANLFYSSFHSIEYEKCPFMDGVLRGTLKPSGWVVENLGSHQCKVTHLMQIIVSSSDNVYINQLSSVVPLAIHNLKNYLASKPCRK</sequence>
<dbReference type="Gene3D" id="3.30.530.20">
    <property type="match status" value="1"/>
</dbReference>
<proteinExistence type="predicted"/>
<feature type="region of interest" description="Disordered" evidence="1">
    <location>
        <begin position="404"/>
        <end position="439"/>
    </location>
</feature>
<gene>
    <name evidence="4" type="ORF">HNY73_018302</name>
</gene>
<reference evidence="4" key="2">
    <citation type="submission" date="2020-06" db="EMBL/GenBank/DDBJ databases">
        <authorList>
            <person name="Sheffer M."/>
        </authorList>
    </citation>
    <scope>NUCLEOTIDE SEQUENCE</scope>
</reference>
<dbReference type="Proteomes" id="UP000807504">
    <property type="component" value="Unassembled WGS sequence"/>
</dbReference>
<evidence type="ECO:0000313" key="5">
    <source>
        <dbReference type="Proteomes" id="UP000807504"/>
    </source>
</evidence>